<evidence type="ECO:0000313" key="2">
    <source>
        <dbReference type="EMBL" id="KIK03989.1"/>
    </source>
</evidence>
<evidence type="ECO:0000313" key="3">
    <source>
        <dbReference type="Proteomes" id="UP000054477"/>
    </source>
</evidence>
<dbReference type="HOGENOM" id="CLU_1510868_0_0_1"/>
<dbReference type="Proteomes" id="UP000054477">
    <property type="component" value="Unassembled WGS sequence"/>
</dbReference>
<reference evidence="3" key="2">
    <citation type="submission" date="2015-01" db="EMBL/GenBank/DDBJ databases">
        <title>Evolutionary Origins and Diversification of the Mycorrhizal Mutualists.</title>
        <authorList>
            <consortium name="DOE Joint Genome Institute"/>
            <consortium name="Mycorrhizal Genomics Consortium"/>
            <person name="Kohler A."/>
            <person name="Kuo A."/>
            <person name="Nagy L.G."/>
            <person name="Floudas D."/>
            <person name="Copeland A."/>
            <person name="Barry K.W."/>
            <person name="Cichocki N."/>
            <person name="Veneault-Fourrey C."/>
            <person name="LaButti K."/>
            <person name="Lindquist E.A."/>
            <person name="Lipzen A."/>
            <person name="Lundell T."/>
            <person name="Morin E."/>
            <person name="Murat C."/>
            <person name="Riley R."/>
            <person name="Ohm R."/>
            <person name="Sun H."/>
            <person name="Tunlid A."/>
            <person name="Henrissat B."/>
            <person name="Grigoriev I.V."/>
            <person name="Hibbett D.S."/>
            <person name="Martin F."/>
        </authorList>
    </citation>
    <scope>NUCLEOTIDE SEQUENCE [LARGE SCALE GENOMIC DNA]</scope>
    <source>
        <strain evidence="3">LaAM-08-1</strain>
    </source>
</reference>
<dbReference type="OrthoDB" id="10288916at2759"/>
<organism evidence="2 3">
    <name type="scientific">Laccaria amethystina LaAM-08-1</name>
    <dbReference type="NCBI Taxonomy" id="1095629"/>
    <lineage>
        <taxon>Eukaryota</taxon>
        <taxon>Fungi</taxon>
        <taxon>Dikarya</taxon>
        <taxon>Basidiomycota</taxon>
        <taxon>Agaricomycotina</taxon>
        <taxon>Agaricomycetes</taxon>
        <taxon>Agaricomycetidae</taxon>
        <taxon>Agaricales</taxon>
        <taxon>Agaricineae</taxon>
        <taxon>Hydnangiaceae</taxon>
        <taxon>Laccaria</taxon>
    </lineage>
</organism>
<sequence>MEDVLSKGPKRKSSILDMSDLGEPAIDPNNDEHNLKMLVCKVKVPSVAHNGMYTSVVRTPRGNRAQRGQTSIIHLEEFGISGAFLNRTYQGIVIVVDILLVDAADPEDIKLWYVEDEGPRFPVVDPESATLLMREWKALRTNHSYVVMDAMDATVKKHVSFDPRSEKVMVAVHWIGMDGTSQAYININARVYYREEILQPAARPLPANRLIGGS</sequence>
<keyword evidence="3" id="KW-1185">Reference proteome</keyword>
<accession>A0A0C9XQS0</accession>
<reference evidence="2 3" key="1">
    <citation type="submission" date="2014-04" db="EMBL/GenBank/DDBJ databases">
        <authorList>
            <consortium name="DOE Joint Genome Institute"/>
            <person name="Kuo A."/>
            <person name="Kohler A."/>
            <person name="Nagy L.G."/>
            <person name="Floudas D."/>
            <person name="Copeland A."/>
            <person name="Barry K.W."/>
            <person name="Cichocki N."/>
            <person name="Veneault-Fourrey C."/>
            <person name="LaButti K."/>
            <person name="Lindquist E.A."/>
            <person name="Lipzen A."/>
            <person name="Lundell T."/>
            <person name="Morin E."/>
            <person name="Murat C."/>
            <person name="Sun H."/>
            <person name="Tunlid A."/>
            <person name="Henrissat B."/>
            <person name="Grigoriev I.V."/>
            <person name="Hibbett D.S."/>
            <person name="Martin F."/>
            <person name="Nordberg H.P."/>
            <person name="Cantor M.N."/>
            <person name="Hua S.X."/>
        </authorList>
    </citation>
    <scope>NUCLEOTIDE SEQUENCE [LARGE SCALE GENOMIC DNA]</scope>
    <source>
        <strain evidence="2 3">LaAM-08-1</strain>
    </source>
</reference>
<proteinExistence type="predicted"/>
<gene>
    <name evidence="2" type="ORF">K443DRAFT_676305</name>
</gene>
<evidence type="ECO:0000256" key="1">
    <source>
        <dbReference type="SAM" id="MobiDB-lite"/>
    </source>
</evidence>
<dbReference type="EMBL" id="KN838574">
    <property type="protein sequence ID" value="KIK03989.1"/>
    <property type="molecule type" value="Genomic_DNA"/>
</dbReference>
<name>A0A0C9XQS0_9AGAR</name>
<feature type="region of interest" description="Disordered" evidence="1">
    <location>
        <begin position="1"/>
        <end position="27"/>
    </location>
</feature>
<protein>
    <submittedName>
        <fullName evidence="2">Uncharacterized protein</fullName>
    </submittedName>
</protein>
<dbReference type="AlphaFoldDB" id="A0A0C9XQS0"/>